<evidence type="ECO:0000313" key="4">
    <source>
        <dbReference type="Proteomes" id="UP001150904"/>
    </source>
</evidence>
<gene>
    <name evidence="3" type="ORF">N7498_004223</name>
</gene>
<keyword evidence="2" id="KW-0812">Transmembrane</keyword>
<evidence type="ECO:0000256" key="1">
    <source>
        <dbReference type="SAM" id="MobiDB-lite"/>
    </source>
</evidence>
<accession>A0A9W9N3L6</accession>
<evidence type="ECO:0000256" key="2">
    <source>
        <dbReference type="SAM" id="Phobius"/>
    </source>
</evidence>
<reference evidence="3" key="2">
    <citation type="journal article" date="2023" name="IMA Fungus">
        <title>Comparative genomic study of the Penicillium genus elucidates a diverse pangenome and 15 lateral gene transfer events.</title>
        <authorList>
            <person name="Petersen C."/>
            <person name="Sorensen T."/>
            <person name="Nielsen M.R."/>
            <person name="Sondergaard T.E."/>
            <person name="Sorensen J.L."/>
            <person name="Fitzpatrick D.A."/>
            <person name="Frisvad J.C."/>
            <person name="Nielsen K.L."/>
        </authorList>
    </citation>
    <scope>NUCLEOTIDE SEQUENCE</scope>
    <source>
        <strain evidence="3">IBT 15544</strain>
    </source>
</reference>
<name>A0A9W9N3L6_9EURO</name>
<protein>
    <submittedName>
        <fullName evidence="3">Uncharacterized protein</fullName>
    </submittedName>
</protein>
<dbReference type="Proteomes" id="UP001150904">
    <property type="component" value="Unassembled WGS sequence"/>
</dbReference>
<keyword evidence="4" id="KW-1185">Reference proteome</keyword>
<comment type="caution">
    <text evidence="3">The sequence shown here is derived from an EMBL/GenBank/DDBJ whole genome shotgun (WGS) entry which is preliminary data.</text>
</comment>
<organism evidence="3 4">
    <name type="scientific">Penicillium cinerascens</name>
    <dbReference type="NCBI Taxonomy" id="70096"/>
    <lineage>
        <taxon>Eukaryota</taxon>
        <taxon>Fungi</taxon>
        <taxon>Dikarya</taxon>
        <taxon>Ascomycota</taxon>
        <taxon>Pezizomycotina</taxon>
        <taxon>Eurotiomycetes</taxon>
        <taxon>Eurotiomycetidae</taxon>
        <taxon>Eurotiales</taxon>
        <taxon>Aspergillaceae</taxon>
        <taxon>Penicillium</taxon>
    </lineage>
</organism>
<feature type="transmembrane region" description="Helical" evidence="2">
    <location>
        <begin position="83"/>
        <end position="109"/>
    </location>
</feature>
<feature type="compositionally biased region" description="Polar residues" evidence="1">
    <location>
        <begin position="20"/>
        <end position="29"/>
    </location>
</feature>
<dbReference type="GeneID" id="83178586"/>
<evidence type="ECO:0000313" key="3">
    <source>
        <dbReference type="EMBL" id="KAJ5212577.1"/>
    </source>
</evidence>
<dbReference type="EMBL" id="JAPQKR010000008">
    <property type="protein sequence ID" value="KAJ5212577.1"/>
    <property type="molecule type" value="Genomic_DNA"/>
</dbReference>
<dbReference type="OrthoDB" id="4506934at2759"/>
<keyword evidence="2" id="KW-1133">Transmembrane helix</keyword>
<reference evidence="3" key="1">
    <citation type="submission" date="2022-12" db="EMBL/GenBank/DDBJ databases">
        <authorList>
            <person name="Petersen C."/>
        </authorList>
    </citation>
    <scope>NUCLEOTIDE SEQUENCE</scope>
    <source>
        <strain evidence="3">IBT 15544</strain>
    </source>
</reference>
<dbReference type="AlphaFoldDB" id="A0A9W9N3L6"/>
<feature type="region of interest" description="Disordered" evidence="1">
    <location>
        <begin position="1"/>
        <end position="57"/>
    </location>
</feature>
<sequence>METSKDEPAPSYADIFQGPANFSSGYSRVTQDEPDVEAGPVHEHGESGIPLNPRPVDSQGHVHCEVCDAQTARREKQKADQHTCNIVSVTIALIFLFVTVFGMVTVTAVTGSKKE</sequence>
<proteinExistence type="predicted"/>
<dbReference type="RefSeq" id="XP_058310747.1">
    <property type="nucleotide sequence ID" value="XM_058451285.1"/>
</dbReference>
<keyword evidence="2" id="KW-0472">Membrane</keyword>